<gene>
    <name evidence="1" type="ORF">Osc7112_5408</name>
</gene>
<dbReference type="eggNOG" id="ENOG50348DD">
    <property type="taxonomic scope" value="Bacteria"/>
</dbReference>
<dbReference type="OrthoDB" id="512988at2"/>
<evidence type="ECO:0000313" key="2">
    <source>
        <dbReference type="Proteomes" id="UP000010478"/>
    </source>
</evidence>
<dbReference type="Proteomes" id="UP000010478">
    <property type="component" value="Chromosome"/>
</dbReference>
<proteinExistence type="predicted"/>
<keyword evidence="2" id="KW-1185">Reference proteome</keyword>
<dbReference type="RefSeq" id="WP_015178852.1">
    <property type="nucleotide sequence ID" value="NC_019729.1"/>
</dbReference>
<dbReference type="STRING" id="179408.Osc7112_5408"/>
<accession>K9VQ23</accession>
<sequence length="148" mass="16425">MTAIADRPLKHFCIEDLKSADLAGITLIPQPLTLRLDFTFGTGIYDTSIEFYQLVHQVISQPVNSDSEESCFWVGNAELRQLTEDKSQILSGLSYPFQNQAGLIETGSSALFYFRLEGDICIEVVCGSYKIFQELESAVETASTPTKT</sequence>
<reference evidence="1 2" key="1">
    <citation type="submission" date="2012-05" db="EMBL/GenBank/DDBJ databases">
        <title>Finished chromosome of genome of Oscillatoria sp. PCC 7112.</title>
        <authorList>
            <consortium name="US DOE Joint Genome Institute"/>
            <person name="Gugger M."/>
            <person name="Coursin T."/>
            <person name="Rippka R."/>
            <person name="Tandeau De Marsac N."/>
            <person name="Huntemann M."/>
            <person name="Wei C.-L."/>
            <person name="Han J."/>
            <person name="Detter J.C."/>
            <person name="Han C."/>
            <person name="Tapia R."/>
            <person name="Davenport K."/>
            <person name="Daligault H."/>
            <person name="Erkkila T."/>
            <person name="Gu W."/>
            <person name="Munk A.C.C."/>
            <person name="Teshima H."/>
            <person name="Xu Y."/>
            <person name="Chain P."/>
            <person name="Chen A."/>
            <person name="Krypides N."/>
            <person name="Mavromatis K."/>
            <person name="Markowitz V."/>
            <person name="Szeto E."/>
            <person name="Ivanova N."/>
            <person name="Mikhailova N."/>
            <person name="Ovchinnikova G."/>
            <person name="Pagani I."/>
            <person name="Pati A."/>
            <person name="Goodwin L."/>
            <person name="Peters L."/>
            <person name="Pitluck S."/>
            <person name="Woyke T."/>
            <person name="Kerfeld C."/>
        </authorList>
    </citation>
    <scope>NUCLEOTIDE SEQUENCE [LARGE SCALE GENOMIC DNA]</scope>
    <source>
        <strain evidence="1 2">PCC 7112</strain>
    </source>
</reference>
<evidence type="ECO:0000313" key="1">
    <source>
        <dbReference type="EMBL" id="AFZ09644.1"/>
    </source>
</evidence>
<dbReference type="AlphaFoldDB" id="K9VQ23"/>
<organism evidence="1 2">
    <name type="scientific">Phormidium nigroviride PCC 7112</name>
    <dbReference type="NCBI Taxonomy" id="179408"/>
    <lineage>
        <taxon>Bacteria</taxon>
        <taxon>Bacillati</taxon>
        <taxon>Cyanobacteriota</taxon>
        <taxon>Cyanophyceae</taxon>
        <taxon>Oscillatoriophycideae</taxon>
        <taxon>Oscillatoriales</taxon>
        <taxon>Oscillatoriaceae</taxon>
        <taxon>Phormidium</taxon>
    </lineage>
</organism>
<dbReference type="KEGG" id="oni:Osc7112_5408"/>
<dbReference type="HOGENOM" id="CLU_1756989_0_0_3"/>
<protein>
    <submittedName>
        <fullName evidence="1">Uncharacterized protein</fullName>
    </submittedName>
</protein>
<name>K9VQ23_9CYAN</name>
<dbReference type="EMBL" id="CP003614">
    <property type="protein sequence ID" value="AFZ09644.1"/>
    <property type="molecule type" value="Genomic_DNA"/>
</dbReference>